<dbReference type="AlphaFoldDB" id="A0A098LBP6"/>
<comment type="caution">
    <text evidence="1">The sequence shown here is derived from an EMBL/GenBank/DDBJ whole genome shotgun (WGS) entry which is preliminary data.</text>
</comment>
<dbReference type="EMBL" id="BBLT01000002">
    <property type="protein sequence ID" value="GAL83824.1"/>
    <property type="molecule type" value="Genomic_DNA"/>
</dbReference>
<dbReference type="OrthoDB" id="644207at2"/>
<evidence type="ECO:0000313" key="1">
    <source>
        <dbReference type="EMBL" id="GAL83824.1"/>
    </source>
</evidence>
<keyword evidence="1" id="KW-0378">Hydrolase</keyword>
<sequence>MLPLVCFAQSGFYYQGVAKMASGAPIADQTISIYISILSTSPDELFYKESHSIKTDDDGRFSLVVGEGTGLQGTFNEINWRSKEIWIQTEMDAGQGLEDMGKSRILPVPVATYALKVAYDHRIGFAFQDNFDDIFPVKQDQTIQRIIYQHFFLHV</sequence>
<dbReference type="GO" id="GO:0016787">
    <property type="term" value="F:hydrolase activity"/>
    <property type="evidence" value="ECO:0007669"/>
    <property type="project" value="UniProtKB-KW"/>
</dbReference>
<dbReference type="eggNOG" id="COG5295">
    <property type="taxonomic scope" value="Bacteria"/>
</dbReference>
<reference evidence="1 2" key="1">
    <citation type="submission" date="2014-09" db="EMBL/GenBank/DDBJ databases">
        <title>Sporocytophaga myxococcoides PG-01 genome sequencing.</title>
        <authorList>
            <person name="Liu L."/>
            <person name="Gao P.J."/>
            <person name="Chen G.J."/>
            <person name="Wang L.S."/>
        </authorList>
    </citation>
    <scope>NUCLEOTIDE SEQUENCE [LARGE SCALE GENOMIC DNA]</scope>
    <source>
        <strain evidence="1 2">PG-01</strain>
    </source>
</reference>
<protein>
    <submittedName>
        <fullName evidence="1">Glycoside hydrolase</fullName>
    </submittedName>
</protein>
<accession>A0A098LBP6</accession>
<dbReference type="Proteomes" id="UP000030185">
    <property type="component" value="Unassembled WGS sequence"/>
</dbReference>
<name>A0A098LBP6_9BACT</name>
<organism evidence="1 2">
    <name type="scientific">Sporocytophaga myxococcoides</name>
    <dbReference type="NCBI Taxonomy" id="153721"/>
    <lineage>
        <taxon>Bacteria</taxon>
        <taxon>Pseudomonadati</taxon>
        <taxon>Bacteroidota</taxon>
        <taxon>Cytophagia</taxon>
        <taxon>Cytophagales</taxon>
        <taxon>Cytophagaceae</taxon>
        <taxon>Sporocytophaga</taxon>
    </lineage>
</organism>
<gene>
    <name evidence="1" type="ORF">MYP_1052</name>
</gene>
<evidence type="ECO:0000313" key="2">
    <source>
        <dbReference type="Proteomes" id="UP000030185"/>
    </source>
</evidence>
<dbReference type="STRING" id="153721.MYP_1052"/>
<proteinExistence type="predicted"/>
<dbReference type="RefSeq" id="WP_045459493.1">
    <property type="nucleotide sequence ID" value="NZ_BBLT01000002.1"/>
</dbReference>
<keyword evidence="2" id="KW-1185">Reference proteome</keyword>